<gene>
    <name evidence="2" type="ORF">SAMN02746089_00216</name>
</gene>
<name>A0A1M4T4S6_9THEO</name>
<reference evidence="2 3" key="1">
    <citation type="submission" date="2016-11" db="EMBL/GenBank/DDBJ databases">
        <authorList>
            <person name="Jaros S."/>
            <person name="Januszkiewicz K."/>
            <person name="Wedrychowicz H."/>
        </authorList>
    </citation>
    <scope>NUCLEOTIDE SEQUENCE [LARGE SCALE GENOMIC DNA]</scope>
    <source>
        <strain evidence="2 3">DSM 17918</strain>
    </source>
</reference>
<dbReference type="InterPro" id="IPR030395">
    <property type="entry name" value="GP_PDE_dom"/>
</dbReference>
<dbReference type="InterPro" id="IPR017946">
    <property type="entry name" value="PLC-like_Pdiesterase_TIM-brl"/>
</dbReference>
<feature type="domain" description="GP-PDE" evidence="1">
    <location>
        <begin position="5"/>
        <end position="235"/>
    </location>
</feature>
<organism evidence="2 3">
    <name type="scientific">Caldanaerobius fijiensis DSM 17918</name>
    <dbReference type="NCBI Taxonomy" id="1121256"/>
    <lineage>
        <taxon>Bacteria</taxon>
        <taxon>Bacillati</taxon>
        <taxon>Bacillota</taxon>
        <taxon>Clostridia</taxon>
        <taxon>Thermoanaerobacterales</taxon>
        <taxon>Thermoanaerobacteraceae</taxon>
        <taxon>Caldanaerobius</taxon>
    </lineage>
</organism>
<evidence type="ECO:0000259" key="1">
    <source>
        <dbReference type="PROSITE" id="PS51704"/>
    </source>
</evidence>
<dbReference type="OrthoDB" id="384721at2"/>
<dbReference type="PANTHER" id="PTHR46211">
    <property type="entry name" value="GLYCEROPHOSPHORYL DIESTER PHOSPHODIESTERASE"/>
    <property type="match status" value="1"/>
</dbReference>
<evidence type="ECO:0000313" key="3">
    <source>
        <dbReference type="Proteomes" id="UP000184088"/>
    </source>
</evidence>
<accession>A0A1M4T4S6</accession>
<dbReference type="STRING" id="1121256.SAMN02746089_00216"/>
<dbReference type="PANTHER" id="PTHR46211:SF1">
    <property type="entry name" value="GLYCEROPHOSPHODIESTER PHOSPHODIESTERASE, CYTOPLASMIC"/>
    <property type="match status" value="1"/>
</dbReference>
<dbReference type="GO" id="GO:0008081">
    <property type="term" value="F:phosphoric diester hydrolase activity"/>
    <property type="evidence" value="ECO:0007669"/>
    <property type="project" value="InterPro"/>
</dbReference>
<keyword evidence="3" id="KW-1185">Reference proteome</keyword>
<dbReference type="EMBL" id="FQVH01000001">
    <property type="protein sequence ID" value="SHE39469.1"/>
    <property type="molecule type" value="Genomic_DNA"/>
</dbReference>
<dbReference type="GO" id="GO:0006629">
    <property type="term" value="P:lipid metabolic process"/>
    <property type="evidence" value="ECO:0007669"/>
    <property type="project" value="InterPro"/>
</dbReference>
<dbReference type="Proteomes" id="UP000184088">
    <property type="component" value="Unassembled WGS sequence"/>
</dbReference>
<dbReference type="AlphaFoldDB" id="A0A1M4T4S6"/>
<dbReference type="CDD" id="cd08556">
    <property type="entry name" value="GDPD"/>
    <property type="match status" value="1"/>
</dbReference>
<dbReference type="RefSeq" id="WP_073341227.1">
    <property type="nucleotide sequence ID" value="NZ_FQVH01000001.1"/>
</dbReference>
<dbReference type="PROSITE" id="PS51704">
    <property type="entry name" value="GP_PDE"/>
    <property type="match status" value="1"/>
</dbReference>
<sequence length="239" mass="27241">MGRKFPLITAHTGCMDTPDNTIESALVGLESGADFIEVDVRSTKDKVAFLAHDYRIMSNDGKILNVYDLTLEELKVISRESNNEIALLDDVLDMVRSYDKRINLDLKGPFAAEAMVKSIKKMNVRDRVVISGCGYELVYYLKHIYPDLDFYLNADDFYFFEQFNEQNVRNALSASCIGINLEYQKCNPRLIEIAKENSLLISVWTVDDEDNMKKMIEMGVDSITTRNVPALLRLKNMLG</sequence>
<proteinExistence type="predicted"/>
<protein>
    <submittedName>
        <fullName evidence="2">Glycerophosphoryl diester phosphodiesterase</fullName>
    </submittedName>
</protein>
<dbReference type="SUPFAM" id="SSF51695">
    <property type="entry name" value="PLC-like phosphodiesterases"/>
    <property type="match status" value="1"/>
</dbReference>
<evidence type="ECO:0000313" key="2">
    <source>
        <dbReference type="EMBL" id="SHE39469.1"/>
    </source>
</evidence>
<dbReference type="Gene3D" id="3.20.20.190">
    <property type="entry name" value="Phosphatidylinositol (PI) phosphodiesterase"/>
    <property type="match status" value="1"/>
</dbReference>
<dbReference type="Pfam" id="PF03009">
    <property type="entry name" value="GDPD"/>
    <property type="match status" value="1"/>
</dbReference>